<feature type="signal peptide" evidence="1">
    <location>
        <begin position="1"/>
        <end position="23"/>
    </location>
</feature>
<dbReference type="EMBL" id="CP042433">
    <property type="protein sequence ID" value="QEC54369.1"/>
    <property type="molecule type" value="Genomic_DNA"/>
</dbReference>
<dbReference type="SUPFAM" id="SSF52266">
    <property type="entry name" value="SGNH hydrolase"/>
    <property type="match status" value="1"/>
</dbReference>
<dbReference type="InterPro" id="IPR036514">
    <property type="entry name" value="SGNH_hydro_sf"/>
</dbReference>
<dbReference type="OrthoDB" id="9790057at2"/>
<dbReference type="AlphaFoldDB" id="A0A5B8UE17"/>
<name>A0A5B8UE17_9BACT</name>
<dbReference type="InterPro" id="IPR013830">
    <property type="entry name" value="SGNH_hydro"/>
</dbReference>
<dbReference type="Proteomes" id="UP000321204">
    <property type="component" value="Chromosome"/>
</dbReference>
<dbReference type="InterPro" id="IPR051532">
    <property type="entry name" value="Ester_Hydrolysis_Enzymes"/>
</dbReference>
<protein>
    <submittedName>
        <fullName evidence="3">Sialate O-acetylesterase</fullName>
    </submittedName>
</protein>
<gene>
    <name evidence="3" type="ORF">FSB75_00105</name>
</gene>
<evidence type="ECO:0000256" key="1">
    <source>
        <dbReference type="SAM" id="SignalP"/>
    </source>
</evidence>
<dbReference type="Pfam" id="PF13472">
    <property type="entry name" value="Lipase_GDSL_2"/>
    <property type="match status" value="1"/>
</dbReference>
<keyword evidence="1" id="KW-0732">Signal</keyword>
<dbReference type="RefSeq" id="WP_146781231.1">
    <property type="nucleotide sequence ID" value="NZ_BAABIO010000006.1"/>
</dbReference>
<dbReference type="PANTHER" id="PTHR30383:SF5">
    <property type="entry name" value="SGNH HYDROLASE-TYPE ESTERASE DOMAIN-CONTAINING PROTEIN"/>
    <property type="match status" value="1"/>
</dbReference>
<keyword evidence="4" id="KW-1185">Reference proteome</keyword>
<evidence type="ECO:0000313" key="4">
    <source>
        <dbReference type="Proteomes" id="UP000321204"/>
    </source>
</evidence>
<dbReference type="KEGG" id="fgg:FSB75_00105"/>
<feature type="chain" id="PRO_5022725121" evidence="1">
    <location>
        <begin position="24"/>
        <end position="229"/>
    </location>
</feature>
<sequence length="229" mass="25536">MRKILRIIFFSACVFFITGNAFAQTAKWDSTYRPEIYPLQVAVFRAATHSKKDIVFLGNSITFWGNWTELLNSKHIKNRGVPGDITFGVLDRLDEVIGGQPNKVFILIGINDVARNIPDSVILQNYRRMIAAIKTGSPRTKIFFQSILPTNSAAGKLTSHYNKANHIKAINAGLKSLAEEEGVGFIDLYSAFADAEGNLPLNLTFDGVHLTKAGYDIWVDLLRKGNYLK</sequence>
<evidence type="ECO:0000259" key="2">
    <source>
        <dbReference type="Pfam" id="PF13472"/>
    </source>
</evidence>
<reference evidence="3 4" key="1">
    <citation type="journal article" date="2015" name="Int. J. Syst. Evol. Microbiol.">
        <title>Flavisolibacter ginsenosidimutans sp. nov., with ginsenoside-converting activity isolated from soil used for cultivating ginseng.</title>
        <authorList>
            <person name="Zhao Y."/>
            <person name="Liu Q."/>
            <person name="Kang M.S."/>
            <person name="Jin F."/>
            <person name="Yu H."/>
            <person name="Im W.T."/>
        </authorList>
    </citation>
    <scope>NUCLEOTIDE SEQUENCE [LARGE SCALE GENOMIC DNA]</scope>
    <source>
        <strain evidence="3 4">Gsoil 636</strain>
    </source>
</reference>
<evidence type="ECO:0000313" key="3">
    <source>
        <dbReference type="EMBL" id="QEC54369.1"/>
    </source>
</evidence>
<feature type="domain" description="SGNH hydrolase-type esterase" evidence="2">
    <location>
        <begin position="56"/>
        <end position="217"/>
    </location>
</feature>
<accession>A0A5B8UE17</accession>
<dbReference type="PANTHER" id="PTHR30383">
    <property type="entry name" value="THIOESTERASE 1/PROTEASE 1/LYSOPHOSPHOLIPASE L1"/>
    <property type="match status" value="1"/>
</dbReference>
<proteinExistence type="predicted"/>
<dbReference type="Gene3D" id="3.40.50.1110">
    <property type="entry name" value="SGNH hydrolase"/>
    <property type="match status" value="1"/>
</dbReference>
<organism evidence="3 4">
    <name type="scientific">Flavisolibacter ginsenosidimutans</name>
    <dbReference type="NCBI Taxonomy" id="661481"/>
    <lineage>
        <taxon>Bacteria</taxon>
        <taxon>Pseudomonadati</taxon>
        <taxon>Bacteroidota</taxon>
        <taxon>Chitinophagia</taxon>
        <taxon>Chitinophagales</taxon>
        <taxon>Chitinophagaceae</taxon>
        <taxon>Flavisolibacter</taxon>
    </lineage>
</organism>
<dbReference type="GO" id="GO:0004622">
    <property type="term" value="F:phosphatidylcholine lysophospholipase activity"/>
    <property type="evidence" value="ECO:0007669"/>
    <property type="project" value="TreeGrafter"/>
</dbReference>